<dbReference type="Proteomes" id="UP000005755">
    <property type="component" value="Unassembled WGS sequence"/>
</dbReference>
<evidence type="ECO:0000313" key="2">
    <source>
        <dbReference type="Proteomes" id="UP000005755"/>
    </source>
</evidence>
<protein>
    <submittedName>
        <fullName evidence="1">Uncharacterized protein</fullName>
    </submittedName>
</protein>
<dbReference type="RefSeq" id="WP_002957659.1">
    <property type="nucleotide sequence ID" value="NZ_BEZM01000048.1"/>
</dbReference>
<accession>A0ABN0BDP6</accession>
<gene>
    <name evidence="1" type="ORF">HCCG_02308</name>
</gene>
<reference evidence="2" key="1">
    <citation type="journal article" date="2014" name="Genome Announc.">
        <title>Draft genome sequences of six enterohepatic helicobacter species isolated from humans and one from rhesus macaques.</title>
        <authorList>
            <person name="Shen Z."/>
            <person name="Sheh A."/>
            <person name="Young S.K."/>
            <person name="Abouelliel A."/>
            <person name="Ward D.V."/>
            <person name="Earl A.M."/>
            <person name="Fox J.G."/>
        </authorList>
    </citation>
    <scope>NUCLEOTIDE SEQUENCE [LARGE SCALE GENOMIC DNA]</scope>
    <source>
        <strain evidence="2">CCUG 18818</strain>
    </source>
</reference>
<name>A0ABN0BDP6_9HELI</name>
<keyword evidence="2" id="KW-1185">Reference proteome</keyword>
<evidence type="ECO:0000313" key="1">
    <source>
        <dbReference type="EMBL" id="EFR47759.1"/>
    </source>
</evidence>
<sequence length="295" mass="35563">MTREELHQNFRKEFPYLEREYLQELDMWDNDVNELSHYLLISNVLNPYIREQLGLKNTQNLQKVFNSLERITHLDPNYLDTNIEQDVFYTLESFSDEELLYFKANFAGQKTRKIIDDVIKCWSSFDESWRNVRKNSKNKIHTIRNQDEIPKHILKEAYIFSFDGGSIKNLFDFMLLSIEGLKLEQERFTQILEKINNTDDEKELEGYLENFTSDWREAMKRLRVLRAMGYKEVALIIQNADKFLDKQQMNFFRESFEDENGFINFLESLGVNLNIYLISEKINHVFWHNLIDMFR</sequence>
<proteinExistence type="predicted"/>
<organism evidence="1 2">
    <name type="scientific">Helicobacter cinaedi CCUG 18818 = ATCC BAA-847</name>
    <dbReference type="NCBI Taxonomy" id="537971"/>
    <lineage>
        <taxon>Bacteria</taxon>
        <taxon>Pseudomonadati</taxon>
        <taxon>Campylobacterota</taxon>
        <taxon>Epsilonproteobacteria</taxon>
        <taxon>Campylobacterales</taxon>
        <taxon>Helicobacteraceae</taxon>
        <taxon>Helicobacter</taxon>
    </lineage>
</organism>
<dbReference type="EMBL" id="DS990405">
    <property type="protein sequence ID" value="EFR47759.1"/>
    <property type="molecule type" value="Genomic_DNA"/>
</dbReference>